<keyword evidence="1" id="KW-0472">Membrane</keyword>
<keyword evidence="1" id="KW-0812">Transmembrane</keyword>
<accession>A0A1G6L192</accession>
<feature type="transmembrane region" description="Helical" evidence="1">
    <location>
        <begin position="69"/>
        <end position="91"/>
    </location>
</feature>
<dbReference type="EMBL" id="FMZW01000002">
    <property type="protein sequence ID" value="SDC36963.1"/>
    <property type="molecule type" value="Genomic_DNA"/>
</dbReference>
<evidence type="ECO:0000256" key="1">
    <source>
        <dbReference type="SAM" id="Phobius"/>
    </source>
</evidence>
<proteinExistence type="predicted"/>
<dbReference type="Proteomes" id="UP000199245">
    <property type="component" value="Unassembled WGS sequence"/>
</dbReference>
<protein>
    <submittedName>
        <fullName evidence="2">Uncharacterized protein</fullName>
    </submittedName>
</protein>
<feature type="transmembrane region" description="Helical" evidence="1">
    <location>
        <begin position="29"/>
        <end position="49"/>
    </location>
</feature>
<dbReference type="AlphaFoldDB" id="A0A1G6L192"/>
<keyword evidence="1" id="KW-1133">Transmembrane helix</keyword>
<evidence type="ECO:0000313" key="3">
    <source>
        <dbReference type="Proteomes" id="UP000199245"/>
    </source>
</evidence>
<name>A0A1G6L192_9BRAD</name>
<sequence>MSHVRSASASPGIFAGPGELGDHRVRMNAFGRAVAALGTGIVAVGHWVWTYQGHGAAPHARLLAMNHAVELYAGIFLIGVGVHALASWCWFSDPNPPAQSSVGEPQ</sequence>
<organism evidence="2 3">
    <name type="scientific">Bradyrhizobium brasilense</name>
    <dbReference type="NCBI Taxonomy" id="1419277"/>
    <lineage>
        <taxon>Bacteria</taxon>
        <taxon>Pseudomonadati</taxon>
        <taxon>Pseudomonadota</taxon>
        <taxon>Alphaproteobacteria</taxon>
        <taxon>Hyphomicrobiales</taxon>
        <taxon>Nitrobacteraceae</taxon>
        <taxon>Bradyrhizobium</taxon>
    </lineage>
</organism>
<evidence type="ECO:0000313" key="2">
    <source>
        <dbReference type="EMBL" id="SDC36963.1"/>
    </source>
</evidence>
<gene>
    <name evidence="2" type="ORF">SAMN05216337_1002291</name>
</gene>
<reference evidence="2 3" key="1">
    <citation type="submission" date="2016-10" db="EMBL/GenBank/DDBJ databases">
        <authorList>
            <person name="de Groot N.N."/>
        </authorList>
    </citation>
    <scope>NUCLEOTIDE SEQUENCE [LARGE SCALE GENOMIC DNA]</scope>
    <source>
        <strain evidence="2 3">R5</strain>
    </source>
</reference>